<dbReference type="InterPro" id="IPR036388">
    <property type="entry name" value="WH-like_DNA-bd_sf"/>
</dbReference>
<dbReference type="InterPro" id="IPR007737">
    <property type="entry name" value="Mga_HTH"/>
</dbReference>
<evidence type="ECO:0000313" key="4">
    <source>
        <dbReference type="EMBL" id="HJB07284.1"/>
    </source>
</evidence>
<dbReference type="EMBL" id="DWYS01000063">
    <property type="protein sequence ID" value="HJB07284.1"/>
    <property type="molecule type" value="Genomic_DNA"/>
</dbReference>
<evidence type="ECO:0000313" key="5">
    <source>
        <dbReference type="Proteomes" id="UP000886804"/>
    </source>
</evidence>
<evidence type="ECO:0000259" key="3">
    <source>
        <dbReference type="Pfam" id="PF05043"/>
    </source>
</evidence>
<keyword evidence="1" id="KW-0805">Transcription regulation</keyword>
<keyword evidence="2" id="KW-0804">Transcription</keyword>
<reference evidence="4" key="1">
    <citation type="journal article" date="2021" name="PeerJ">
        <title>Extensive microbial diversity within the chicken gut microbiome revealed by metagenomics and culture.</title>
        <authorList>
            <person name="Gilroy R."/>
            <person name="Ravi A."/>
            <person name="Getino M."/>
            <person name="Pursley I."/>
            <person name="Horton D.L."/>
            <person name="Alikhan N.F."/>
            <person name="Baker D."/>
            <person name="Gharbi K."/>
            <person name="Hall N."/>
            <person name="Watson M."/>
            <person name="Adriaenssens E.M."/>
            <person name="Foster-Nyarko E."/>
            <person name="Jarju S."/>
            <person name="Secka A."/>
            <person name="Antonio M."/>
            <person name="Oren A."/>
            <person name="Chaudhuri R.R."/>
            <person name="La Ragione R."/>
            <person name="Hildebrand F."/>
            <person name="Pallen M.J."/>
        </authorList>
    </citation>
    <scope>NUCLEOTIDE SEQUENCE</scope>
    <source>
        <strain evidence="4">CHK188-4685</strain>
    </source>
</reference>
<accession>A0A9D2L795</accession>
<evidence type="ECO:0000256" key="2">
    <source>
        <dbReference type="ARBA" id="ARBA00023163"/>
    </source>
</evidence>
<feature type="non-terminal residue" evidence="4">
    <location>
        <position position="1"/>
    </location>
</feature>
<dbReference type="Pfam" id="PF05043">
    <property type="entry name" value="Mga"/>
    <property type="match status" value="1"/>
</dbReference>
<dbReference type="PANTHER" id="PTHR30185">
    <property type="entry name" value="CRYPTIC BETA-GLUCOSIDE BGL OPERON ANTITERMINATOR"/>
    <property type="match status" value="1"/>
</dbReference>
<dbReference type="InterPro" id="IPR050661">
    <property type="entry name" value="BglG_antiterminators"/>
</dbReference>
<dbReference type="AlphaFoldDB" id="A0A9D2L795"/>
<reference evidence="4" key="2">
    <citation type="submission" date="2021-04" db="EMBL/GenBank/DDBJ databases">
        <authorList>
            <person name="Gilroy R."/>
        </authorList>
    </citation>
    <scope>NUCLEOTIDE SEQUENCE</scope>
    <source>
        <strain evidence="4">CHK188-4685</strain>
    </source>
</reference>
<protein>
    <submittedName>
        <fullName evidence="4">Helix-turn-helix domain-containing protein</fullName>
    </submittedName>
</protein>
<dbReference type="Gene3D" id="1.10.10.10">
    <property type="entry name" value="Winged helix-like DNA-binding domain superfamily/Winged helix DNA-binding domain"/>
    <property type="match status" value="1"/>
</dbReference>
<proteinExistence type="predicted"/>
<dbReference type="PANTHER" id="PTHR30185:SF13">
    <property type="entry name" value="LICABCH OPERON REGULATOR-RELATED"/>
    <property type="match status" value="1"/>
</dbReference>
<feature type="domain" description="Mga helix-turn-helix" evidence="3">
    <location>
        <begin position="105"/>
        <end position="165"/>
    </location>
</feature>
<dbReference type="Proteomes" id="UP000886804">
    <property type="component" value="Unassembled WGS sequence"/>
</dbReference>
<sequence length="658" mass="76368">LFYAIIGSSGFVKAGELAGLLQTSERTVKSSMEELKTFACQKGCQIQSVRGKGYRLQVTDAALFEAYKRRLEILFNNVEKKRRGKQNYDVARAIILGTGADREGYIRLEDLAQELFMSDSALKKEMAEVRGFFSSFQLSLISRPGRGMRLTGKEFNLRLCMLELYENHYKTRVFPFRNEAYEKTVADRGDQEEIRRMALGLIRGSRCEFLDIYINRLVDYFLLLRNRRGKLEFEPENEADGLKEELSRGPEYDLARQLAVGLEKFEGYKSDEEEIRGIGRLILLWADRDWEKGQIRERFPAVFNAALECLTEIRRELEEQWKIPFDQMKVDLEELLLPELTRILIQNHFGFCGCQMIGSSIQDNEINSSPLSMTFADCAASIIGKYCGVHPNAYNVQLMAVRFFGMIQSVPYQYRSRRLLVCGRNGKASGRLIADEIRRRMGTWWLEKMDVVTLYEARKFPREAYDCVIGSFHAYAYNYEWPYIKVSQAVEEKDIREIYGRVLLWGYDLEEAAYEKKWDVLRIHRNFSGYGLESFFQLLAFQWGKDYEAKTKLNELLGQNEKSAYIHRAGQILYILAPVDFTGKQILELYMLKKPLSWQGTQIRQAVFASMDFAAAPRLLKFMEQGLRLLPGGLEEEDCFSKEENVLDILTDIVRRKI</sequence>
<organism evidence="4 5">
    <name type="scientific">Candidatus Enterocloster faecavium</name>
    <dbReference type="NCBI Taxonomy" id="2838560"/>
    <lineage>
        <taxon>Bacteria</taxon>
        <taxon>Bacillati</taxon>
        <taxon>Bacillota</taxon>
        <taxon>Clostridia</taxon>
        <taxon>Lachnospirales</taxon>
        <taxon>Lachnospiraceae</taxon>
        <taxon>Enterocloster</taxon>
    </lineage>
</organism>
<comment type="caution">
    <text evidence="4">The sequence shown here is derived from an EMBL/GenBank/DDBJ whole genome shotgun (WGS) entry which is preliminary data.</text>
</comment>
<gene>
    <name evidence="4" type="ORF">H9716_05395</name>
</gene>
<evidence type="ECO:0000256" key="1">
    <source>
        <dbReference type="ARBA" id="ARBA00023015"/>
    </source>
</evidence>
<name>A0A9D2L795_9FIRM</name>